<reference evidence="1" key="3">
    <citation type="submission" date="2022-06" db="UniProtKB">
        <authorList>
            <consortium name="EnsemblPlants"/>
        </authorList>
    </citation>
    <scope>IDENTIFICATION</scope>
</reference>
<keyword evidence="2" id="KW-1185">Reference proteome</keyword>
<proteinExistence type="predicted"/>
<dbReference type="Proteomes" id="UP000015106">
    <property type="component" value="Chromosome 7"/>
</dbReference>
<name>A0A8R7UZD1_TRIUA</name>
<evidence type="ECO:0000313" key="2">
    <source>
        <dbReference type="Proteomes" id="UP000015106"/>
    </source>
</evidence>
<reference evidence="1" key="2">
    <citation type="submission" date="2018-03" db="EMBL/GenBank/DDBJ databases">
        <title>The Triticum urartu genome reveals the dynamic nature of wheat genome evolution.</title>
        <authorList>
            <person name="Ling H."/>
            <person name="Ma B."/>
            <person name="Shi X."/>
            <person name="Liu H."/>
            <person name="Dong L."/>
            <person name="Sun H."/>
            <person name="Cao Y."/>
            <person name="Gao Q."/>
            <person name="Zheng S."/>
            <person name="Li Y."/>
            <person name="Yu Y."/>
            <person name="Du H."/>
            <person name="Qi M."/>
            <person name="Li Y."/>
            <person name="Yu H."/>
            <person name="Cui Y."/>
            <person name="Wang N."/>
            <person name="Chen C."/>
            <person name="Wu H."/>
            <person name="Zhao Y."/>
            <person name="Zhang J."/>
            <person name="Li Y."/>
            <person name="Zhou W."/>
            <person name="Zhang B."/>
            <person name="Hu W."/>
            <person name="Eijk M."/>
            <person name="Tang J."/>
            <person name="Witsenboer H."/>
            <person name="Zhao S."/>
            <person name="Li Z."/>
            <person name="Zhang A."/>
            <person name="Wang D."/>
            <person name="Liang C."/>
        </authorList>
    </citation>
    <scope>NUCLEOTIDE SEQUENCE [LARGE SCALE GENOMIC DNA]</scope>
    <source>
        <strain evidence="1">cv. G1812</strain>
    </source>
</reference>
<organism evidence="1 2">
    <name type="scientific">Triticum urartu</name>
    <name type="common">Red wild einkorn</name>
    <name type="synonym">Crithodium urartu</name>
    <dbReference type="NCBI Taxonomy" id="4572"/>
    <lineage>
        <taxon>Eukaryota</taxon>
        <taxon>Viridiplantae</taxon>
        <taxon>Streptophyta</taxon>
        <taxon>Embryophyta</taxon>
        <taxon>Tracheophyta</taxon>
        <taxon>Spermatophyta</taxon>
        <taxon>Magnoliopsida</taxon>
        <taxon>Liliopsida</taxon>
        <taxon>Poales</taxon>
        <taxon>Poaceae</taxon>
        <taxon>BOP clade</taxon>
        <taxon>Pooideae</taxon>
        <taxon>Triticodae</taxon>
        <taxon>Triticeae</taxon>
        <taxon>Triticinae</taxon>
        <taxon>Triticum</taxon>
    </lineage>
</organism>
<evidence type="ECO:0000313" key="1">
    <source>
        <dbReference type="EnsemblPlants" id="TuG1812G0700000757.01.T01"/>
    </source>
</evidence>
<sequence>MPERLRTLSSVNDQMIFSSLGADPLANPMLVMAEPSTIRRLRLGNSSLLNLIWLSTQAFSFRIRQRTYRILANIFSSGRASTPERDCMPSVEHKMIFSSLWAPPSNKMSVMLEPSTRKHLRFLNSSFLKVRLSSMYAFSRSLRQTILGSWLRTFRLSCFSRVPVRVIFASWKKSLSLVSS</sequence>
<dbReference type="EnsemblPlants" id="TuG1812G0700000757.01.T01">
    <property type="protein sequence ID" value="TuG1812G0700000757.01.T01"/>
    <property type="gene ID" value="TuG1812G0700000757.01"/>
</dbReference>
<protein>
    <submittedName>
        <fullName evidence="1">Uncharacterized protein</fullName>
    </submittedName>
</protein>
<reference evidence="2" key="1">
    <citation type="journal article" date="2013" name="Nature">
        <title>Draft genome of the wheat A-genome progenitor Triticum urartu.</title>
        <authorList>
            <person name="Ling H.Q."/>
            <person name="Zhao S."/>
            <person name="Liu D."/>
            <person name="Wang J."/>
            <person name="Sun H."/>
            <person name="Zhang C."/>
            <person name="Fan H."/>
            <person name="Li D."/>
            <person name="Dong L."/>
            <person name="Tao Y."/>
            <person name="Gao C."/>
            <person name="Wu H."/>
            <person name="Li Y."/>
            <person name="Cui Y."/>
            <person name="Guo X."/>
            <person name="Zheng S."/>
            <person name="Wang B."/>
            <person name="Yu K."/>
            <person name="Liang Q."/>
            <person name="Yang W."/>
            <person name="Lou X."/>
            <person name="Chen J."/>
            <person name="Feng M."/>
            <person name="Jian J."/>
            <person name="Zhang X."/>
            <person name="Luo G."/>
            <person name="Jiang Y."/>
            <person name="Liu J."/>
            <person name="Wang Z."/>
            <person name="Sha Y."/>
            <person name="Zhang B."/>
            <person name="Wu H."/>
            <person name="Tang D."/>
            <person name="Shen Q."/>
            <person name="Xue P."/>
            <person name="Zou S."/>
            <person name="Wang X."/>
            <person name="Liu X."/>
            <person name="Wang F."/>
            <person name="Yang Y."/>
            <person name="An X."/>
            <person name="Dong Z."/>
            <person name="Zhang K."/>
            <person name="Zhang X."/>
            <person name="Luo M.C."/>
            <person name="Dvorak J."/>
            <person name="Tong Y."/>
            <person name="Wang J."/>
            <person name="Yang H."/>
            <person name="Li Z."/>
            <person name="Wang D."/>
            <person name="Zhang A."/>
            <person name="Wang J."/>
        </authorList>
    </citation>
    <scope>NUCLEOTIDE SEQUENCE</scope>
    <source>
        <strain evidence="2">cv. G1812</strain>
    </source>
</reference>
<dbReference type="Gramene" id="TuG1812G0700000757.01.T01">
    <property type="protein sequence ID" value="TuG1812G0700000757.01.T01"/>
    <property type="gene ID" value="TuG1812G0700000757.01"/>
</dbReference>
<dbReference type="AlphaFoldDB" id="A0A8R7UZD1"/>
<accession>A0A8R7UZD1</accession>